<accession>A0A8H7ZPC0</accession>
<gene>
    <name evidence="2" type="ORF">BJ554DRAFT_2852</name>
</gene>
<reference evidence="2 3" key="1">
    <citation type="journal article" name="Sci. Rep.">
        <title>Genome-scale phylogenetic analyses confirm Olpidium as the closest living zoosporic fungus to the non-flagellated, terrestrial fungi.</title>
        <authorList>
            <person name="Chang Y."/>
            <person name="Rochon D."/>
            <person name="Sekimoto S."/>
            <person name="Wang Y."/>
            <person name="Chovatia M."/>
            <person name="Sandor L."/>
            <person name="Salamov A."/>
            <person name="Grigoriev I.V."/>
            <person name="Stajich J.E."/>
            <person name="Spatafora J.W."/>
        </authorList>
    </citation>
    <scope>NUCLEOTIDE SEQUENCE [LARGE SCALE GENOMIC DNA]</scope>
    <source>
        <strain evidence="2">S191</strain>
    </source>
</reference>
<dbReference type="AlphaFoldDB" id="A0A8H7ZPC0"/>
<feature type="region of interest" description="Disordered" evidence="1">
    <location>
        <begin position="21"/>
        <end position="55"/>
    </location>
</feature>
<feature type="compositionally biased region" description="Acidic residues" evidence="1">
    <location>
        <begin position="35"/>
        <end position="55"/>
    </location>
</feature>
<evidence type="ECO:0000313" key="2">
    <source>
        <dbReference type="EMBL" id="KAG5457198.1"/>
    </source>
</evidence>
<comment type="caution">
    <text evidence="2">The sequence shown here is derived from an EMBL/GenBank/DDBJ whole genome shotgun (WGS) entry which is preliminary data.</text>
</comment>
<evidence type="ECO:0000256" key="1">
    <source>
        <dbReference type="SAM" id="MobiDB-lite"/>
    </source>
</evidence>
<feature type="region of interest" description="Disordered" evidence="1">
    <location>
        <begin position="84"/>
        <end position="113"/>
    </location>
</feature>
<dbReference type="EMBL" id="JAEFCI010010471">
    <property type="protein sequence ID" value="KAG5457198.1"/>
    <property type="molecule type" value="Genomic_DNA"/>
</dbReference>
<evidence type="ECO:0000313" key="3">
    <source>
        <dbReference type="Proteomes" id="UP000673691"/>
    </source>
</evidence>
<dbReference type="Proteomes" id="UP000673691">
    <property type="component" value="Unassembled WGS sequence"/>
</dbReference>
<keyword evidence="3" id="KW-1185">Reference proteome</keyword>
<organism evidence="2 3">
    <name type="scientific">Olpidium bornovanus</name>
    <dbReference type="NCBI Taxonomy" id="278681"/>
    <lineage>
        <taxon>Eukaryota</taxon>
        <taxon>Fungi</taxon>
        <taxon>Fungi incertae sedis</taxon>
        <taxon>Olpidiomycota</taxon>
        <taxon>Olpidiomycotina</taxon>
        <taxon>Olpidiomycetes</taxon>
        <taxon>Olpidiales</taxon>
        <taxon>Olpidiaceae</taxon>
        <taxon>Olpidium</taxon>
    </lineage>
</organism>
<proteinExistence type="predicted"/>
<name>A0A8H7ZPC0_9FUNG</name>
<protein>
    <submittedName>
        <fullName evidence="2">Uncharacterized protein</fullName>
    </submittedName>
</protein>
<sequence length="113" mass="12391">MMERLAERRVHRDDEIAMELEALAAGGNGNGGYDGEYDEGDDEEDDEEYEEDEDEVLTLPPLFLAIVLRRSVLTIGNGSLTPKFHLPNVGFDDRGTTAGRGAKNVPDIRGANV</sequence>